<dbReference type="AlphaFoldDB" id="A0A0A9F7A0"/>
<reference evidence="1" key="2">
    <citation type="journal article" date="2015" name="Data Brief">
        <title>Shoot transcriptome of the giant reed, Arundo donax.</title>
        <authorList>
            <person name="Barrero R.A."/>
            <person name="Guerrero F.D."/>
            <person name="Moolhuijzen P."/>
            <person name="Goolsby J.A."/>
            <person name="Tidwell J."/>
            <person name="Bellgard S.E."/>
            <person name="Bellgard M.I."/>
        </authorList>
    </citation>
    <scope>NUCLEOTIDE SEQUENCE</scope>
    <source>
        <tissue evidence="1">Shoot tissue taken approximately 20 cm above the soil surface</tissue>
    </source>
</reference>
<organism evidence="1">
    <name type="scientific">Arundo donax</name>
    <name type="common">Giant reed</name>
    <name type="synonym">Donax arundinaceus</name>
    <dbReference type="NCBI Taxonomy" id="35708"/>
    <lineage>
        <taxon>Eukaryota</taxon>
        <taxon>Viridiplantae</taxon>
        <taxon>Streptophyta</taxon>
        <taxon>Embryophyta</taxon>
        <taxon>Tracheophyta</taxon>
        <taxon>Spermatophyta</taxon>
        <taxon>Magnoliopsida</taxon>
        <taxon>Liliopsida</taxon>
        <taxon>Poales</taxon>
        <taxon>Poaceae</taxon>
        <taxon>PACMAD clade</taxon>
        <taxon>Arundinoideae</taxon>
        <taxon>Arundineae</taxon>
        <taxon>Arundo</taxon>
    </lineage>
</organism>
<sequence length="36" mass="3880">MAMGLQKRGDVVVEKGDTVLSLPIPIDPPLATEQME</sequence>
<proteinExistence type="predicted"/>
<evidence type="ECO:0000313" key="1">
    <source>
        <dbReference type="EMBL" id="JAE08935.1"/>
    </source>
</evidence>
<dbReference type="EMBL" id="GBRH01188961">
    <property type="protein sequence ID" value="JAE08935.1"/>
    <property type="molecule type" value="Transcribed_RNA"/>
</dbReference>
<protein>
    <submittedName>
        <fullName evidence="1">Uncharacterized protein</fullName>
    </submittedName>
</protein>
<name>A0A0A9F7A0_ARUDO</name>
<accession>A0A0A9F7A0</accession>
<reference evidence="1" key="1">
    <citation type="submission" date="2014-09" db="EMBL/GenBank/DDBJ databases">
        <authorList>
            <person name="Magalhaes I.L.F."/>
            <person name="Oliveira U."/>
            <person name="Santos F.R."/>
            <person name="Vidigal T.H.D.A."/>
            <person name="Brescovit A.D."/>
            <person name="Santos A.J."/>
        </authorList>
    </citation>
    <scope>NUCLEOTIDE SEQUENCE</scope>
    <source>
        <tissue evidence="1">Shoot tissue taken approximately 20 cm above the soil surface</tissue>
    </source>
</reference>